<proteinExistence type="predicted"/>
<evidence type="ECO:0000313" key="1">
    <source>
        <dbReference type="EMBL" id="KAG8009339.1"/>
    </source>
</evidence>
<name>A0ACB7F569_NIBAL</name>
<dbReference type="EMBL" id="CM024805">
    <property type="protein sequence ID" value="KAG8009339.1"/>
    <property type="molecule type" value="Genomic_DNA"/>
</dbReference>
<gene>
    <name evidence="1" type="ORF">GBF38_017583</name>
</gene>
<comment type="caution">
    <text evidence="1">The sequence shown here is derived from an EMBL/GenBank/DDBJ whole genome shotgun (WGS) entry which is preliminary data.</text>
</comment>
<accession>A0ACB7F569</accession>
<dbReference type="Proteomes" id="UP000805704">
    <property type="component" value="Chromosome 17"/>
</dbReference>
<evidence type="ECO:0000313" key="2">
    <source>
        <dbReference type="Proteomes" id="UP000805704"/>
    </source>
</evidence>
<organism evidence="1 2">
    <name type="scientific">Nibea albiflora</name>
    <name type="common">Yellow drum</name>
    <name type="synonym">Corvina albiflora</name>
    <dbReference type="NCBI Taxonomy" id="240163"/>
    <lineage>
        <taxon>Eukaryota</taxon>
        <taxon>Metazoa</taxon>
        <taxon>Chordata</taxon>
        <taxon>Craniata</taxon>
        <taxon>Vertebrata</taxon>
        <taxon>Euteleostomi</taxon>
        <taxon>Actinopterygii</taxon>
        <taxon>Neopterygii</taxon>
        <taxon>Teleostei</taxon>
        <taxon>Neoteleostei</taxon>
        <taxon>Acanthomorphata</taxon>
        <taxon>Eupercaria</taxon>
        <taxon>Sciaenidae</taxon>
        <taxon>Nibea</taxon>
    </lineage>
</organism>
<keyword evidence="2" id="KW-1185">Reference proteome</keyword>
<protein>
    <submittedName>
        <fullName evidence="1">Uncharacterized protein</fullName>
    </submittedName>
</protein>
<sequence length="207" mass="22863">MCDVTGVLCIPATHPPLHYTVIAASSINKAVAYSFCGRFTPRRQPVAWELHFTRNSTTNIAHVVLVAATALEEEKLSQEDADEGKNSFIAFELGIQCFSEMTFSDFVFDQAEASWDLIAMQSTCRTSVFAGPKAFNNLKGSGRQRDRTIVSPHDEVDVSDHNPNHHHSDLVYGNHLSTEQTPPAHHRGIFQRLLKAKSNISRGAAGE</sequence>
<reference evidence="1" key="1">
    <citation type="submission" date="2020-04" db="EMBL/GenBank/DDBJ databases">
        <title>A chromosome-scale assembly and high-density genetic map of the yellow drum (Nibea albiflora) genome.</title>
        <authorList>
            <person name="Xu D."/>
            <person name="Zhang W."/>
            <person name="Chen R."/>
            <person name="Tan P."/>
            <person name="Wang L."/>
            <person name="Song H."/>
            <person name="Tian L."/>
            <person name="Zhu Q."/>
            <person name="Wang B."/>
        </authorList>
    </citation>
    <scope>NUCLEOTIDE SEQUENCE</scope>
    <source>
        <strain evidence="1">ZJHYS-2018</strain>
    </source>
</reference>